<keyword evidence="4" id="KW-1185">Reference proteome</keyword>
<reference evidence="3 4" key="1">
    <citation type="journal article" date="2018" name="Front. Microbiol.">
        <title>Genome-Wide Analysis of Corynespora cassiicola Leaf Fall Disease Putative Effectors.</title>
        <authorList>
            <person name="Lopez D."/>
            <person name="Ribeiro S."/>
            <person name="Label P."/>
            <person name="Fumanal B."/>
            <person name="Venisse J.S."/>
            <person name="Kohler A."/>
            <person name="de Oliveira R.R."/>
            <person name="Labutti K."/>
            <person name="Lipzen A."/>
            <person name="Lail K."/>
            <person name="Bauer D."/>
            <person name="Ohm R.A."/>
            <person name="Barry K.W."/>
            <person name="Spatafora J."/>
            <person name="Grigoriev I.V."/>
            <person name="Martin F.M."/>
            <person name="Pujade-Renaud V."/>
        </authorList>
    </citation>
    <scope>NUCLEOTIDE SEQUENCE [LARGE SCALE GENOMIC DNA]</scope>
    <source>
        <strain evidence="3 4">Philippines</strain>
    </source>
</reference>
<dbReference type="OrthoDB" id="2152029at2759"/>
<dbReference type="AlphaFoldDB" id="A0A2T2N558"/>
<dbReference type="InterPro" id="IPR050300">
    <property type="entry name" value="GDXG_lipolytic_enzyme"/>
</dbReference>
<feature type="domain" description="Alpha/beta hydrolase fold-3" evidence="2">
    <location>
        <begin position="117"/>
        <end position="332"/>
    </location>
</feature>
<evidence type="ECO:0000313" key="3">
    <source>
        <dbReference type="EMBL" id="PSN60386.1"/>
    </source>
</evidence>
<dbReference type="Proteomes" id="UP000240883">
    <property type="component" value="Unassembled WGS sequence"/>
</dbReference>
<dbReference type="InterPro" id="IPR029058">
    <property type="entry name" value="AB_hydrolase_fold"/>
</dbReference>
<dbReference type="PANTHER" id="PTHR48081">
    <property type="entry name" value="AB HYDROLASE SUPERFAMILY PROTEIN C4A8.06C"/>
    <property type="match status" value="1"/>
</dbReference>
<keyword evidence="1 3" id="KW-0378">Hydrolase</keyword>
<evidence type="ECO:0000313" key="4">
    <source>
        <dbReference type="Proteomes" id="UP000240883"/>
    </source>
</evidence>
<gene>
    <name evidence="3" type="ORF">BS50DRAFT_681608</name>
</gene>
<dbReference type="STRING" id="1448308.A0A2T2N558"/>
<accession>A0A2T2N558</accession>
<dbReference type="EMBL" id="KZ678149">
    <property type="protein sequence ID" value="PSN60386.1"/>
    <property type="molecule type" value="Genomic_DNA"/>
</dbReference>
<protein>
    <submittedName>
        <fullName evidence="3">Alpha/beta-hydrolase</fullName>
    </submittedName>
</protein>
<evidence type="ECO:0000259" key="2">
    <source>
        <dbReference type="Pfam" id="PF07859"/>
    </source>
</evidence>
<dbReference type="SUPFAM" id="SSF53474">
    <property type="entry name" value="alpha/beta-Hydrolases"/>
    <property type="match status" value="1"/>
</dbReference>
<dbReference type="Pfam" id="PF07859">
    <property type="entry name" value="Abhydrolase_3"/>
    <property type="match status" value="1"/>
</dbReference>
<name>A0A2T2N558_CORCC</name>
<dbReference type="Gene3D" id="3.40.50.1820">
    <property type="entry name" value="alpha/beta hydrolase"/>
    <property type="match status" value="1"/>
</dbReference>
<proteinExistence type="predicted"/>
<organism evidence="3 4">
    <name type="scientific">Corynespora cassiicola Philippines</name>
    <dbReference type="NCBI Taxonomy" id="1448308"/>
    <lineage>
        <taxon>Eukaryota</taxon>
        <taxon>Fungi</taxon>
        <taxon>Dikarya</taxon>
        <taxon>Ascomycota</taxon>
        <taxon>Pezizomycotina</taxon>
        <taxon>Dothideomycetes</taxon>
        <taxon>Pleosporomycetidae</taxon>
        <taxon>Pleosporales</taxon>
        <taxon>Corynesporascaceae</taxon>
        <taxon>Corynespora</taxon>
    </lineage>
</organism>
<evidence type="ECO:0000256" key="1">
    <source>
        <dbReference type="ARBA" id="ARBA00022801"/>
    </source>
</evidence>
<dbReference type="GO" id="GO:0016787">
    <property type="term" value="F:hydrolase activity"/>
    <property type="evidence" value="ECO:0007669"/>
    <property type="project" value="UniProtKB-KW"/>
</dbReference>
<dbReference type="PANTHER" id="PTHR48081:SF31">
    <property type="entry name" value="STERYL ACETYL HYDROLASE MUG81-RELATED"/>
    <property type="match status" value="1"/>
</dbReference>
<sequence length="359" mass="40209">MATGTNTRAQRQVKEQRVNLVWLVLRLKMYQAYTMITAIFRDRETTRSYKHEVRNRTMRYILSTVPIYQMPEISPNTADQITKYCSDNGVPLQTEDVPGSSGAKIHWLHRNGADRVIFYCHGGAFSLPITKGHIKFVLSCREKLMSSCSNATIALLQYDLAPEAGFPTQYKQAVEAFNSVLSQGFKPENIILAGDSAGGHLSLALLSLIKHPLPQVPTPALDGPIGGLIAISPWTSFSSDSASFKECAQYDIVFAEQMHWWADSWISPDKRNSYCEMAKADHTWWTGLPIKRALVVAGGHELFRDDVRHLGEQLGKAVPHTTTVVCPKQIHVDCVFDSEADLEPGLMSKVIWEWLGDFQ</sequence>
<dbReference type="InterPro" id="IPR013094">
    <property type="entry name" value="AB_hydrolase_3"/>
</dbReference>